<organism evidence="2 3">
    <name type="scientific">Mycena indigotica</name>
    <dbReference type="NCBI Taxonomy" id="2126181"/>
    <lineage>
        <taxon>Eukaryota</taxon>
        <taxon>Fungi</taxon>
        <taxon>Dikarya</taxon>
        <taxon>Basidiomycota</taxon>
        <taxon>Agaricomycotina</taxon>
        <taxon>Agaricomycetes</taxon>
        <taxon>Agaricomycetidae</taxon>
        <taxon>Agaricales</taxon>
        <taxon>Marasmiineae</taxon>
        <taxon>Mycenaceae</taxon>
        <taxon>Mycena</taxon>
    </lineage>
</organism>
<keyword evidence="3" id="KW-1185">Reference proteome</keyword>
<dbReference type="OrthoDB" id="2393824at2759"/>
<dbReference type="AlphaFoldDB" id="A0A8H6SHZ1"/>
<comment type="caution">
    <text evidence="2">The sequence shown here is derived from an EMBL/GenBank/DDBJ whole genome shotgun (WGS) entry which is preliminary data.</text>
</comment>
<evidence type="ECO:0000256" key="1">
    <source>
        <dbReference type="SAM" id="MobiDB-lite"/>
    </source>
</evidence>
<gene>
    <name evidence="2" type="ORF">MIND_00877700</name>
</gene>
<sequence>MFPAKHSAEISTSGTFPFLSLPTCEILRDIHELLDAVDWQASFLPYWDHDEPHFGAVYDSPEIRHHLKTLQLRKPDEDFDEFEIILHDLGGFSQHPLLRDRVARLFSPTNKFLVNASGTGKTRLCYEGLCVNWGLYFTIEVDTGYLGSNDLERKLSQLIDETELASVDHSAADGPERVQRNSDVANRWFGAILLARLLLFQQFLEISSRGSLSIPNRQMRWLEFQLSPRVLGDRLDYLGEDVFVTLANTLATNDSPNLAENIDDVIRKLQTSIGTERPIFIIIDEAQVAVDHLPSAFGDGKPFLWELLRSWSALTKGACTFICAGVRIPASLFTGEVGRDFEWTSDTGAFDDPDEHEKYIAKFLPPTFRDSPPGRFLISRLWRWCRGRHRLTDRFLSFLLTEGLEYPHTCLTRFVKDGTELKALDAVRACHDEAAPRDLGWAFRFGTPNFTELDPDTKNIVLDILYQSMAERKTNTFGADQISLVQRAYARFIDVNLSQVRFDEPFILVIAARQLFPIPVEPLGGRPNDRPSTFITSLQLNPPPTRQGVAHCLAFYLSQVFGRTRMLTDIFKFPHAAPGLVKRLNSSLAPLVTATRTLEETIEWIEHAHGTAFCMPSSPNIDLLCAVRLAEGSFIWLAIRTIAANEPVNDETLQPLVSLLDIDHAFSETGADSASIKRATDALRSLPGVKQRPCFLRAVTSFPVEADIRQCVDKRCRDVANLSFRALRRNEDQVMQEDFFEAMVNGAIAGTKRKSRWDDGALQENRKRAKELQEELRIESNREFIRTMNDVDPHYSWDMKGFDFTADYDPLDAVPAARQPPPLLVKNENSQGHAEHRRAREHVRRT</sequence>
<dbReference type="GeneID" id="59347950"/>
<feature type="compositionally biased region" description="Basic residues" evidence="1">
    <location>
        <begin position="835"/>
        <end position="846"/>
    </location>
</feature>
<feature type="region of interest" description="Disordered" evidence="1">
    <location>
        <begin position="817"/>
        <end position="846"/>
    </location>
</feature>
<reference evidence="2" key="1">
    <citation type="submission" date="2020-05" db="EMBL/GenBank/DDBJ databases">
        <title>Mycena genomes resolve the evolution of fungal bioluminescence.</title>
        <authorList>
            <person name="Tsai I.J."/>
        </authorList>
    </citation>
    <scope>NUCLEOTIDE SEQUENCE</scope>
    <source>
        <strain evidence="2">171206Taipei</strain>
    </source>
</reference>
<evidence type="ECO:0000313" key="2">
    <source>
        <dbReference type="EMBL" id="KAF7299288.1"/>
    </source>
</evidence>
<dbReference type="RefSeq" id="XP_037218676.1">
    <property type="nucleotide sequence ID" value="XM_037365434.1"/>
</dbReference>
<name>A0A8H6SHZ1_9AGAR</name>
<protein>
    <submittedName>
        <fullName evidence="2">Uncharacterized protein</fullName>
    </submittedName>
</protein>
<proteinExistence type="predicted"/>
<dbReference type="EMBL" id="JACAZF010000007">
    <property type="protein sequence ID" value="KAF7299288.1"/>
    <property type="molecule type" value="Genomic_DNA"/>
</dbReference>
<evidence type="ECO:0000313" key="3">
    <source>
        <dbReference type="Proteomes" id="UP000636479"/>
    </source>
</evidence>
<dbReference type="Proteomes" id="UP000636479">
    <property type="component" value="Unassembled WGS sequence"/>
</dbReference>
<accession>A0A8H6SHZ1</accession>